<keyword evidence="2" id="KW-1133">Transmembrane helix</keyword>
<evidence type="ECO:0000259" key="3">
    <source>
        <dbReference type="PROSITE" id="PS51857"/>
    </source>
</evidence>
<dbReference type="GO" id="GO:0003730">
    <property type="term" value="F:mRNA 3'-UTR binding"/>
    <property type="evidence" value="ECO:0007669"/>
    <property type="project" value="TreeGrafter"/>
</dbReference>
<dbReference type="InterPro" id="IPR011129">
    <property type="entry name" value="CSD"/>
</dbReference>
<organism evidence="4 5">
    <name type="scientific">Bowmanella pacifica</name>
    <dbReference type="NCBI Taxonomy" id="502051"/>
    <lineage>
        <taxon>Bacteria</taxon>
        <taxon>Pseudomonadati</taxon>
        <taxon>Pseudomonadota</taxon>
        <taxon>Gammaproteobacteria</taxon>
        <taxon>Alteromonadales</taxon>
        <taxon>Alteromonadaceae</taxon>
        <taxon>Bowmanella</taxon>
    </lineage>
</organism>
<dbReference type="Pfam" id="PF00313">
    <property type="entry name" value="CSD"/>
    <property type="match status" value="1"/>
</dbReference>
<evidence type="ECO:0000256" key="1">
    <source>
        <dbReference type="ARBA" id="ARBA00022553"/>
    </source>
</evidence>
<dbReference type="GO" id="GO:0003677">
    <property type="term" value="F:DNA binding"/>
    <property type="evidence" value="ECO:0007669"/>
    <property type="project" value="UniProtKB-KW"/>
</dbReference>
<keyword evidence="2" id="KW-0472">Membrane</keyword>
<protein>
    <submittedName>
        <fullName evidence="4">DNA-binding protein</fullName>
    </submittedName>
</protein>
<dbReference type="SMART" id="SM00357">
    <property type="entry name" value="CSP"/>
    <property type="match status" value="1"/>
</dbReference>
<dbReference type="InterPro" id="IPR012340">
    <property type="entry name" value="NA-bd_OB-fold"/>
</dbReference>
<feature type="transmembrane region" description="Helical" evidence="2">
    <location>
        <begin position="108"/>
        <end position="126"/>
    </location>
</feature>
<comment type="caution">
    <text evidence="4">The sequence shown here is derived from an EMBL/GenBank/DDBJ whole genome shotgun (WGS) entry which is preliminary data.</text>
</comment>
<accession>A0A917Z1V5</accession>
<dbReference type="PANTHER" id="PTHR12962">
    <property type="entry name" value="CALCIUM-REGULATED HEAT STABLE PROTEIN CRHSP-24-RELATED"/>
    <property type="match status" value="1"/>
</dbReference>
<reference evidence="4" key="1">
    <citation type="journal article" date="2014" name="Int. J. Syst. Evol. Microbiol.">
        <title>Complete genome sequence of Corynebacterium casei LMG S-19264T (=DSM 44701T), isolated from a smear-ripened cheese.</title>
        <authorList>
            <consortium name="US DOE Joint Genome Institute (JGI-PGF)"/>
            <person name="Walter F."/>
            <person name="Albersmeier A."/>
            <person name="Kalinowski J."/>
            <person name="Ruckert C."/>
        </authorList>
    </citation>
    <scope>NUCLEOTIDE SEQUENCE</scope>
    <source>
        <strain evidence="4">CGMCC 1.7086</strain>
    </source>
</reference>
<dbReference type="PANTHER" id="PTHR12962:SF1">
    <property type="entry name" value="COLD SHOCK DOMAIN-CONTAINING PROTEIN CG9705"/>
    <property type="match status" value="1"/>
</dbReference>
<gene>
    <name evidence="4" type="ORF">GCM10010982_24680</name>
</gene>
<feature type="domain" description="CSD" evidence="3">
    <location>
        <begin position="2"/>
        <end position="67"/>
    </location>
</feature>
<dbReference type="Proteomes" id="UP000606935">
    <property type="component" value="Unassembled WGS sequence"/>
</dbReference>
<dbReference type="Pfam" id="PF06961">
    <property type="entry name" value="DUF1294"/>
    <property type="match status" value="1"/>
</dbReference>
<dbReference type="Gene3D" id="2.40.50.140">
    <property type="entry name" value="Nucleic acid-binding proteins"/>
    <property type="match status" value="1"/>
</dbReference>
<dbReference type="AlphaFoldDB" id="A0A917Z1V5"/>
<dbReference type="GO" id="GO:0043488">
    <property type="term" value="P:regulation of mRNA stability"/>
    <property type="evidence" value="ECO:0007669"/>
    <property type="project" value="TreeGrafter"/>
</dbReference>
<keyword evidence="4" id="KW-0238">DNA-binding</keyword>
<proteinExistence type="predicted"/>
<keyword evidence="2" id="KW-0812">Transmembrane</keyword>
<reference evidence="4" key="2">
    <citation type="submission" date="2020-09" db="EMBL/GenBank/DDBJ databases">
        <authorList>
            <person name="Sun Q."/>
            <person name="Zhou Y."/>
        </authorList>
    </citation>
    <scope>NUCLEOTIDE SEQUENCE</scope>
    <source>
        <strain evidence="4">CGMCC 1.7086</strain>
    </source>
</reference>
<evidence type="ECO:0000313" key="5">
    <source>
        <dbReference type="Proteomes" id="UP000606935"/>
    </source>
</evidence>
<feature type="transmembrane region" description="Helical" evidence="2">
    <location>
        <begin position="84"/>
        <end position="102"/>
    </location>
</feature>
<evidence type="ECO:0000256" key="2">
    <source>
        <dbReference type="SAM" id="Phobius"/>
    </source>
</evidence>
<dbReference type="GO" id="GO:0005829">
    <property type="term" value="C:cytosol"/>
    <property type="evidence" value="ECO:0007669"/>
    <property type="project" value="UniProtKB-ARBA"/>
</dbReference>
<dbReference type="PROSITE" id="PS51857">
    <property type="entry name" value="CSD_2"/>
    <property type="match status" value="1"/>
</dbReference>
<dbReference type="InterPro" id="IPR002059">
    <property type="entry name" value="CSP_DNA-bd"/>
</dbReference>
<evidence type="ECO:0000313" key="4">
    <source>
        <dbReference type="EMBL" id="GGO70654.1"/>
    </source>
</evidence>
<feature type="transmembrane region" description="Helical" evidence="2">
    <location>
        <begin position="173"/>
        <end position="190"/>
    </location>
</feature>
<dbReference type="EMBL" id="BMLS01000003">
    <property type="protein sequence ID" value="GGO70654.1"/>
    <property type="molecule type" value="Genomic_DNA"/>
</dbReference>
<dbReference type="RefSeq" id="WP_188695392.1">
    <property type="nucleotide sequence ID" value="NZ_BMLS01000003.1"/>
</dbReference>
<keyword evidence="1" id="KW-0597">Phosphoprotein</keyword>
<sequence length="203" mass="22857">MKYQGRLTNWNDEKGFGFVEPNGGGQRAFVHIKAFVRPSRRPKEGDVIVYEPVLESPGKYKATNINLALDRKAKQSPAADSRTPGTFIVLAFCALLAVFTLLKVLPLQLLLLYLGASLIAFVMYAVDKSAAQHDRWRISERTLHLCALLGGWPGAFYAQNKLRHKSSKLSFKRVYWATVIINLAAFLWLFSQSGRQFLVFIHG</sequence>
<dbReference type="InterPro" id="IPR052069">
    <property type="entry name" value="Ca-reg_mRNA-binding_domain"/>
</dbReference>
<keyword evidence="5" id="KW-1185">Reference proteome</keyword>
<dbReference type="SUPFAM" id="SSF50249">
    <property type="entry name" value="Nucleic acid-binding proteins"/>
    <property type="match status" value="1"/>
</dbReference>
<dbReference type="InterPro" id="IPR010718">
    <property type="entry name" value="DUF1294"/>
</dbReference>
<dbReference type="CDD" id="cd04458">
    <property type="entry name" value="CSP_CDS"/>
    <property type="match status" value="1"/>
</dbReference>
<name>A0A917Z1V5_9ALTE</name>